<dbReference type="Gene3D" id="1.10.10.10">
    <property type="entry name" value="Winged helix-like DNA-binding domain superfamily/Winged helix DNA-binding domain"/>
    <property type="match status" value="1"/>
</dbReference>
<comment type="caution">
    <text evidence="10">The sequence shown here is derived from an EMBL/GenBank/DDBJ whole genome shotgun (WGS) entry which is preliminary data.</text>
</comment>
<reference evidence="7" key="2">
    <citation type="submission" date="2022-01" db="EMBL/GenBank/DDBJ databases">
        <title>Collection of gut derived symbiotic bacterial strains cultured from healthy donors.</title>
        <authorList>
            <person name="Lin H."/>
            <person name="Kohout C."/>
            <person name="Waligurski E."/>
            <person name="Pamer E.G."/>
        </authorList>
    </citation>
    <scope>NUCLEOTIDE SEQUENCE</scope>
    <source>
        <strain evidence="7">DFI.1.149</strain>
    </source>
</reference>
<dbReference type="GeneID" id="61275522"/>
<keyword evidence="4" id="KW-0804">Transcription</keyword>
<gene>
    <name evidence="9" type="ORF">DWW24_16885</name>
    <name evidence="10" type="ORF">DXA53_19170</name>
    <name evidence="7" type="ORF">L0P03_02700</name>
    <name evidence="8" type="ORF">PN645_17150</name>
</gene>
<dbReference type="InterPro" id="IPR013324">
    <property type="entry name" value="RNA_pol_sigma_r3/r4-like"/>
</dbReference>
<dbReference type="SUPFAM" id="SSF88659">
    <property type="entry name" value="Sigma3 and sigma4 domains of RNA polymerase sigma factors"/>
    <property type="match status" value="1"/>
</dbReference>
<dbReference type="NCBIfam" id="TIGR02937">
    <property type="entry name" value="sigma70-ECF"/>
    <property type="match status" value="1"/>
</dbReference>
<dbReference type="Pfam" id="PF04542">
    <property type="entry name" value="Sigma70_r2"/>
    <property type="match status" value="1"/>
</dbReference>
<dbReference type="InterPro" id="IPR039425">
    <property type="entry name" value="RNA_pol_sigma-70-like"/>
</dbReference>
<evidence type="ECO:0000256" key="2">
    <source>
        <dbReference type="ARBA" id="ARBA00023015"/>
    </source>
</evidence>
<dbReference type="EMBL" id="JAKNDN010000004">
    <property type="protein sequence ID" value="MCG4958763.1"/>
    <property type="molecule type" value="Genomic_DNA"/>
</dbReference>
<dbReference type="NCBIfam" id="TIGR02985">
    <property type="entry name" value="Sig70_bacteroi1"/>
    <property type="match status" value="1"/>
</dbReference>
<dbReference type="EMBL" id="JAQMRD010000030">
    <property type="protein sequence ID" value="MDB9224712.1"/>
    <property type="molecule type" value="Genomic_DNA"/>
</dbReference>
<evidence type="ECO:0000259" key="6">
    <source>
        <dbReference type="Pfam" id="PF08281"/>
    </source>
</evidence>
<dbReference type="OMA" id="MGSINEH"/>
<protein>
    <submittedName>
        <fullName evidence="10">RNA polymerase sigma-70 factor</fullName>
    </submittedName>
</protein>
<dbReference type="InterPro" id="IPR036388">
    <property type="entry name" value="WH-like_DNA-bd_sf"/>
</dbReference>
<keyword evidence="2" id="KW-0805">Transcription regulation</keyword>
<dbReference type="GO" id="GO:0016987">
    <property type="term" value="F:sigma factor activity"/>
    <property type="evidence" value="ECO:0007669"/>
    <property type="project" value="UniProtKB-KW"/>
</dbReference>
<dbReference type="InterPro" id="IPR013249">
    <property type="entry name" value="RNA_pol_sigma70_r4_t2"/>
</dbReference>
<dbReference type="Pfam" id="PF08281">
    <property type="entry name" value="Sigma70_r4_2"/>
    <property type="match status" value="1"/>
</dbReference>
<name>A0A3D1ULI3_9BACT</name>
<reference evidence="11 12" key="1">
    <citation type="submission" date="2018-08" db="EMBL/GenBank/DDBJ databases">
        <title>A genome reference for cultivated species of the human gut microbiota.</title>
        <authorList>
            <person name="Zou Y."/>
            <person name="Xue W."/>
            <person name="Luo G."/>
        </authorList>
    </citation>
    <scope>NUCLEOTIDE SEQUENCE [LARGE SCALE GENOMIC DNA]</scope>
    <source>
        <strain evidence="9 11">AF14-6AC</strain>
        <strain evidence="10 12">OF03-11</strain>
    </source>
</reference>
<comment type="similarity">
    <text evidence="1">Belongs to the sigma-70 factor family. ECF subfamily.</text>
</comment>
<evidence type="ECO:0000256" key="1">
    <source>
        <dbReference type="ARBA" id="ARBA00010641"/>
    </source>
</evidence>
<evidence type="ECO:0000313" key="9">
    <source>
        <dbReference type="EMBL" id="RGV20029.1"/>
    </source>
</evidence>
<dbReference type="InterPro" id="IPR007627">
    <property type="entry name" value="RNA_pol_sigma70_r2"/>
</dbReference>
<dbReference type="Proteomes" id="UP001212263">
    <property type="component" value="Unassembled WGS sequence"/>
</dbReference>
<evidence type="ECO:0000256" key="4">
    <source>
        <dbReference type="ARBA" id="ARBA00023163"/>
    </source>
</evidence>
<dbReference type="Proteomes" id="UP000284434">
    <property type="component" value="Unassembled WGS sequence"/>
</dbReference>
<dbReference type="GO" id="GO:0006352">
    <property type="term" value="P:DNA-templated transcription initiation"/>
    <property type="evidence" value="ECO:0007669"/>
    <property type="project" value="InterPro"/>
</dbReference>
<dbReference type="Proteomes" id="UP000283426">
    <property type="component" value="Unassembled WGS sequence"/>
</dbReference>
<organism evidence="10 12">
    <name type="scientific">Odoribacter splanchnicus</name>
    <dbReference type="NCBI Taxonomy" id="28118"/>
    <lineage>
        <taxon>Bacteria</taxon>
        <taxon>Pseudomonadati</taxon>
        <taxon>Bacteroidota</taxon>
        <taxon>Bacteroidia</taxon>
        <taxon>Bacteroidales</taxon>
        <taxon>Odoribacteraceae</taxon>
        <taxon>Odoribacter</taxon>
    </lineage>
</organism>
<evidence type="ECO:0000313" key="8">
    <source>
        <dbReference type="EMBL" id="MDB9224712.1"/>
    </source>
</evidence>
<dbReference type="EMBL" id="QSCO01000042">
    <property type="protein sequence ID" value="RGY02727.1"/>
    <property type="molecule type" value="Genomic_DNA"/>
</dbReference>
<keyword evidence="3" id="KW-0731">Sigma factor</keyword>
<feature type="domain" description="RNA polymerase sigma factor 70 region 4 type 2" evidence="6">
    <location>
        <begin position="120"/>
        <end position="162"/>
    </location>
</feature>
<evidence type="ECO:0000313" key="7">
    <source>
        <dbReference type="EMBL" id="MCG4958763.1"/>
    </source>
</evidence>
<dbReference type="EMBL" id="QRYW01000043">
    <property type="protein sequence ID" value="RGV20029.1"/>
    <property type="molecule type" value="Genomic_DNA"/>
</dbReference>
<feature type="domain" description="RNA polymerase sigma-70 region 2" evidence="5">
    <location>
        <begin position="23"/>
        <end position="88"/>
    </location>
</feature>
<evidence type="ECO:0000313" key="10">
    <source>
        <dbReference type="EMBL" id="RGY02727.1"/>
    </source>
</evidence>
<dbReference type="InterPro" id="IPR014284">
    <property type="entry name" value="RNA_pol_sigma-70_dom"/>
</dbReference>
<dbReference type="PANTHER" id="PTHR43133">
    <property type="entry name" value="RNA POLYMERASE ECF-TYPE SIGMA FACTO"/>
    <property type="match status" value="1"/>
</dbReference>
<evidence type="ECO:0000259" key="5">
    <source>
        <dbReference type="Pfam" id="PF04542"/>
    </source>
</evidence>
<dbReference type="Proteomes" id="UP001199750">
    <property type="component" value="Unassembled WGS sequence"/>
</dbReference>
<evidence type="ECO:0000313" key="12">
    <source>
        <dbReference type="Proteomes" id="UP000284434"/>
    </source>
</evidence>
<sequence length="186" mass="21929">MGSINEHIIRDFSVGQEKAFRILYEKYAPALRYFAAKYVEEGEVIDDIVQDVFVCLWEKRVDFKTEETIKAFLYKAVKNSCLNTIRHQGVKDRYAEVALHEEELESFWDHILETELFELLLGVFNELPPACREVYRLSLEGKKHEEIAEILQITVNTVKKHKNNANHYMRERLKHILSLLVLCQFP</sequence>
<accession>A0A3D1ULI3</accession>
<evidence type="ECO:0000256" key="3">
    <source>
        <dbReference type="ARBA" id="ARBA00023082"/>
    </source>
</evidence>
<proteinExistence type="inferred from homology"/>
<evidence type="ECO:0000313" key="11">
    <source>
        <dbReference type="Proteomes" id="UP000283426"/>
    </source>
</evidence>
<dbReference type="Gene3D" id="1.10.1740.10">
    <property type="match status" value="1"/>
</dbReference>
<dbReference type="GO" id="GO:0003677">
    <property type="term" value="F:DNA binding"/>
    <property type="evidence" value="ECO:0007669"/>
    <property type="project" value="InterPro"/>
</dbReference>
<reference evidence="8" key="3">
    <citation type="submission" date="2023-01" db="EMBL/GenBank/DDBJ databases">
        <title>Human gut microbiome strain richness.</title>
        <authorList>
            <person name="Chen-Liaw A."/>
        </authorList>
    </citation>
    <scope>NUCLEOTIDE SEQUENCE</scope>
    <source>
        <strain evidence="8">RTP21484st1_B7_RTP21484_190118</strain>
    </source>
</reference>
<dbReference type="RefSeq" id="WP_013612475.1">
    <property type="nucleotide sequence ID" value="NZ_BAABYK010000001.1"/>
</dbReference>
<dbReference type="SUPFAM" id="SSF88946">
    <property type="entry name" value="Sigma2 domain of RNA polymerase sigma factors"/>
    <property type="match status" value="1"/>
</dbReference>
<dbReference type="AlphaFoldDB" id="A0A3D1ULI3"/>
<dbReference type="PANTHER" id="PTHR43133:SF46">
    <property type="entry name" value="RNA POLYMERASE SIGMA-70 FACTOR ECF SUBFAMILY"/>
    <property type="match status" value="1"/>
</dbReference>
<dbReference type="InterPro" id="IPR013325">
    <property type="entry name" value="RNA_pol_sigma_r2"/>
</dbReference>
<dbReference type="InterPro" id="IPR014327">
    <property type="entry name" value="RNA_pol_sigma70_bacteroid"/>
</dbReference>